<dbReference type="EMBL" id="JBHFFA010000006">
    <property type="protein sequence ID" value="KAL2621426.1"/>
    <property type="molecule type" value="Genomic_DNA"/>
</dbReference>
<accession>A0ABD1Y3U1</accession>
<organism evidence="2 3">
    <name type="scientific">Riccia fluitans</name>
    <dbReference type="NCBI Taxonomy" id="41844"/>
    <lineage>
        <taxon>Eukaryota</taxon>
        <taxon>Viridiplantae</taxon>
        <taxon>Streptophyta</taxon>
        <taxon>Embryophyta</taxon>
        <taxon>Marchantiophyta</taxon>
        <taxon>Marchantiopsida</taxon>
        <taxon>Marchantiidae</taxon>
        <taxon>Marchantiales</taxon>
        <taxon>Ricciaceae</taxon>
        <taxon>Riccia</taxon>
    </lineage>
</organism>
<comment type="caution">
    <text evidence="2">The sequence shown here is derived from an EMBL/GenBank/DDBJ whole genome shotgun (WGS) entry which is preliminary data.</text>
</comment>
<evidence type="ECO:0000313" key="3">
    <source>
        <dbReference type="Proteomes" id="UP001605036"/>
    </source>
</evidence>
<name>A0ABD1Y3U1_9MARC</name>
<dbReference type="AlphaFoldDB" id="A0ABD1Y3U1"/>
<sequence>MKEEEEEELEPKPEAVRIRITRIELEQRFADTSSRSRPPAGGGGKGVVSGGGGGAERPSDCLNILSVSCRSRRNAASEREKHLAIISIIHSL</sequence>
<evidence type="ECO:0000256" key="1">
    <source>
        <dbReference type="SAM" id="MobiDB-lite"/>
    </source>
</evidence>
<dbReference type="Proteomes" id="UP001605036">
    <property type="component" value="Unassembled WGS sequence"/>
</dbReference>
<reference evidence="2 3" key="1">
    <citation type="submission" date="2024-09" db="EMBL/GenBank/DDBJ databases">
        <title>Chromosome-scale assembly of Riccia fluitans.</title>
        <authorList>
            <person name="Paukszto L."/>
            <person name="Sawicki J."/>
            <person name="Karawczyk K."/>
            <person name="Piernik-Szablinska J."/>
            <person name="Szczecinska M."/>
            <person name="Mazdziarz M."/>
        </authorList>
    </citation>
    <scope>NUCLEOTIDE SEQUENCE [LARGE SCALE GENOMIC DNA]</scope>
    <source>
        <strain evidence="2">Rf_01</strain>
        <tissue evidence="2">Aerial parts of the thallus</tissue>
    </source>
</reference>
<feature type="compositionally biased region" description="Gly residues" evidence="1">
    <location>
        <begin position="40"/>
        <end position="55"/>
    </location>
</feature>
<evidence type="ECO:0000313" key="2">
    <source>
        <dbReference type="EMBL" id="KAL2621426.1"/>
    </source>
</evidence>
<feature type="region of interest" description="Disordered" evidence="1">
    <location>
        <begin position="27"/>
        <end position="57"/>
    </location>
</feature>
<gene>
    <name evidence="2" type="ORF">R1flu_001631</name>
</gene>
<protein>
    <submittedName>
        <fullName evidence="2">Uncharacterized protein</fullName>
    </submittedName>
</protein>
<keyword evidence="3" id="KW-1185">Reference proteome</keyword>
<proteinExistence type="predicted"/>